<gene>
    <name evidence="2" type="ORF">GA0116948_105276</name>
</gene>
<feature type="signal peptide" evidence="1">
    <location>
        <begin position="1"/>
        <end position="25"/>
    </location>
</feature>
<dbReference type="PANTHER" id="PTHR47628:SF1">
    <property type="entry name" value="ALIPHATIC AMIDASE EXPRESSION-REGULATING PROTEIN"/>
    <property type="match status" value="1"/>
</dbReference>
<evidence type="ECO:0000313" key="3">
    <source>
        <dbReference type="Proteomes" id="UP000242818"/>
    </source>
</evidence>
<dbReference type="NCBIfam" id="TIGR03407">
    <property type="entry name" value="urea_ABC_UrtA"/>
    <property type="match status" value="1"/>
</dbReference>
<dbReference type="InterPro" id="IPR000709">
    <property type="entry name" value="Leu_Ile_Val-bd"/>
</dbReference>
<dbReference type="OrthoDB" id="9783240at2"/>
<dbReference type="Pfam" id="PF13433">
    <property type="entry name" value="Peripla_BP_5"/>
    <property type="match status" value="1"/>
</dbReference>
<evidence type="ECO:0000256" key="1">
    <source>
        <dbReference type="SAM" id="SignalP"/>
    </source>
</evidence>
<dbReference type="EMBL" id="FMAR01000005">
    <property type="protein sequence ID" value="SCC30778.1"/>
    <property type="molecule type" value="Genomic_DNA"/>
</dbReference>
<accession>A0A1C4DHI4</accession>
<keyword evidence="3" id="KW-1185">Reference proteome</keyword>
<proteinExistence type="predicted"/>
<name>A0A1C4DHI4_9BACT</name>
<dbReference type="InterPro" id="IPR028082">
    <property type="entry name" value="Peripla_BP_I"/>
</dbReference>
<dbReference type="SUPFAM" id="SSF53822">
    <property type="entry name" value="Periplasmic binding protein-like I"/>
    <property type="match status" value="1"/>
</dbReference>
<dbReference type="RefSeq" id="WP_089711658.1">
    <property type="nucleotide sequence ID" value="NZ_FMAR01000005.1"/>
</dbReference>
<dbReference type="PRINTS" id="PR00337">
    <property type="entry name" value="LEUILEVALBP"/>
</dbReference>
<dbReference type="PANTHER" id="PTHR47628">
    <property type="match status" value="1"/>
</dbReference>
<organism evidence="2 3">
    <name type="scientific">Chitinophaga costaii</name>
    <dbReference type="NCBI Taxonomy" id="1335309"/>
    <lineage>
        <taxon>Bacteria</taxon>
        <taxon>Pseudomonadati</taxon>
        <taxon>Bacteroidota</taxon>
        <taxon>Chitinophagia</taxon>
        <taxon>Chitinophagales</taxon>
        <taxon>Chitinophagaceae</taxon>
        <taxon>Chitinophaga</taxon>
    </lineage>
</organism>
<dbReference type="Proteomes" id="UP000242818">
    <property type="component" value="Unassembled WGS sequence"/>
</dbReference>
<dbReference type="Gene3D" id="3.40.50.2300">
    <property type="match status" value="2"/>
</dbReference>
<dbReference type="STRING" id="1335309.GA0116948_105276"/>
<sequence length="440" mass="47761">MKLSFPSTIKALSFPLLGLALAFSACNSSSHKSGTTDSTATTQETVKIGVLHSLSGTMAISEVSLKDAVQMAVDEINAKGGVLGKKIEPVIVDPASDWDLFAEKAKELLLEKKVAAVFGCWTSVSRKSVLPVFEENNGLLFYPVQYEGEECSNNVIATGATPNQQLIPAAEYLMSEKGGGYKKFYLLGTDYVFPRTANKILKAYLLSKGVPKENIIEEYTPFHHQDYQTIVSKVKRFAADGKACVLSTINGDSNVPFYKEFANQGLSAATCPIMAFSVAEDELRSMDTEFLVGHLAAWNYFQSVDLPENKEFVANFKAFCEKKGLPGGNKRVTDDPICWAYTGVYLWAKAAEKAGSFDVAKVRSALAGLAFDSPDGVVKMDAGNHHLAKPVIIGEIKPDGQFDIISKTDSLVTPQPFSPLTSPNKGCDWTSHQGVYTISK</sequence>
<evidence type="ECO:0000313" key="2">
    <source>
        <dbReference type="EMBL" id="SCC30778.1"/>
    </source>
</evidence>
<keyword evidence="1" id="KW-0732">Signal</keyword>
<dbReference type="PROSITE" id="PS51257">
    <property type="entry name" value="PROKAR_LIPOPROTEIN"/>
    <property type="match status" value="1"/>
</dbReference>
<feature type="chain" id="PRO_5008690499" evidence="1">
    <location>
        <begin position="26"/>
        <end position="440"/>
    </location>
</feature>
<reference evidence="2 3" key="1">
    <citation type="submission" date="2016-08" db="EMBL/GenBank/DDBJ databases">
        <authorList>
            <person name="Seilhamer J.J."/>
        </authorList>
    </citation>
    <scope>NUCLEOTIDE SEQUENCE [LARGE SCALE GENOMIC DNA]</scope>
    <source>
        <strain evidence="2 3">A37T2</strain>
    </source>
</reference>
<dbReference type="GO" id="GO:0006865">
    <property type="term" value="P:amino acid transport"/>
    <property type="evidence" value="ECO:0007669"/>
    <property type="project" value="InterPro"/>
</dbReference>
<dbReference type="InterPro" id="IPR017777">
    <property type="entry name" value="ABC_urea-bd_UrtA"/>
</dbReference>
<dbReference type="CDD" id="cd06355">
    <property type="entry name" value="PBP1_FmdD-like"/>
    <property type="match status" value="1"/>
</dbReference>
<protein>
    <submittedName>
        <fullName evidence="2">Amino acid/amide ABC transporter substrate-binding protein, HAAT family</fullName>
    </submittedName>
</protein>
<dbReference type="AlphaFoldDB" id="A0A1C4DHI4"/>